<keyword evidence="4" id="KW-0010">Activator</keyword>
<evidence type="ECO:0000256" key="4">
    <source>
        <dbReference type="ARBA" id="ARBA00023159"/>
    </source>
</evidence>
<dbReference type="PANTHER" id="PTHR30293:SF0">
    <property type="entry name" value="NITROGEN ASSIMILATION REGULATORY PROTEIN NAC"/>
    <property type="match status" value="1"/>
</dbReference>
<dbReference type="Proteomes" id="UP000277294">
    <property type="component" value="Unassembled WGS sequence"/>
</dbReference>
<dbReference type="AlphaFoldDB" id="A0A3P4B6A5"/>
<dbReference type="SUPFAM" id="SSF53850">
    <property type="entry name" value="Periplasmic binding protein-like II"/>
    <property type="match status" value="1"/>
</dbReference>
<proteinExistence type="inferred from homology"/>
<dbReference type="Pfam" id="PF03466">
    <property type="entry name" value="LysR_substrate"/>
    <property type="match status" value="1"/>
</dbReference>
<evidence type="ECO:0000259" key="6">
    <source>
        <dbReference type="PROSITE" id="PS50931"/>
    </source>
</evidence>
<organism evidence="7 8">
    <name type="scientific">Pigmentiphaga humi</name>
    <dbReference type="NCBI Taxonomy" id="2478468"/>
    <lineage>
        <taxon>Bacteria</taxon>
        <taxon>Pseudomonadati</taxon>
        <taxon>Pseudomonadota</taxon>
        <taxon>Betaproteobacteria</taxon>
        <taxon>Burkholderiales</taxon>
        <taxon>Alcaligenaceae</taxon>
        <taxon>Pigmentiphaga</taxon>
    </lineage>
</organism>
<sequence length="313" mass="34676">MGQQAYRGEDQVDLKQLEYFVRVVELGGFTRAAQALGVTQPSLSRQVRLLELELHEHLLYRTGRGAEPTEAGRLLFEYGSAMLKLASRAKQDIDNLKRMPRGRISVGLPPRLAHLLTPVLVESFRRQLPGASITVSEGPSVKMREWLLDGQIDVALFYDPAPNAKLDYESIFREELVLVGKSPGVGTTLPARVKLSQLQAFPVVLPCMPNTIRVIVDTTCRSRDVQLDIVAEVNAVHTLVAVVEQGHSFGILPISAVSRQIREGTLGASRIESPTMRNHLVLATSRAKSDTRLTTETLQLIREMNVSKLLQNV</sequence>
<gene>
    <name evidence="7" type="primary">cynR_22</name>
    <name evidence="7" type="ORF">PIGHUM_03535</name>
</gene>
<dbReference type="PANTHER" id="PTHR30293">
    <property type="entry name" value="TRANSCRIPTIONAL REGULATORY PROTEIN NAC-RELATED"/>
    <property type="match status" value="1"/>
</dbReference>
<evidence type="ECO:0000256" key="5">
    <source>
        <dbReference type="ARBA" id="ARBA00023163"/>
    </source>
</evidence>
<dbReference type="InterPro" id="IPR036390">
    <property type="entry name" value="WH_DNA-bd_sf"/>
</dbReference>
<feature type="domain" description="HTH lysR-type" evidence="6">
    <location>
        <begin position="12"/>
        <end position="69"/>
    </location>
</feature>
<comment type="similarity">
    <text evidence="1">Belongs to the LysR transcriptional regulatory family.</text>
</comment>
<protein>
    <submittedName>
        <fullName evidence="7">HTH-type transcriptional regulator CynR</fullName>
    </submittedName>
</protein>
<dbReference type="GO" id="GO:0003677">
    <property type="term" value="F:DNA binding"/>
    <property type="evidence" value="ECO:0007669"/>
    <property type="project" value="UniProtKB-KW"/>
</dbReference>
<dbReference type="SUPFAM" id="SSF46785">
    <property type="entry name" value="Winged helix' DNA-binding domain"/>
    <property type="match status" value="1"/>
</dbReference>
<name>A0A3P4B6A5_9BURK</name>
<evidence type="ECO:0000313" key="8">
    <source>
        <dbReference type="Proteomes" id="UP000277294"/>
    </source>
</evidence>
<dbReference type="GO" id="GO:0003700">
    <property type="term" value="F:DNA-binding transcription factor activity"/>
    <property type="evidence" value="ECO:0007669"/>
    <property type="project" value="InterPro"/>
</dbReference>
<dbReference type="GO" id="GO:2000142">
    <property type="term" value="P:regulation of DNA-templated transcription initiation"/>
    <property type="evidence" value="ECO:0007669"/>
    <property type="project" value="TreeGrafter"/>
</dbReference>
<dbReference type="EMBL" id="UWPJ01000027">
    <property type="protein sequence ID" value="VCU71451.1"/>
    <property type="molecule type" value="Genomic_DNA"/>
</dbReference>
<dbReference type="Gene3D" id="1.10.10.10">
    <property type="entry name" value="Winged helix-like DNA-binding domain superfamily/Winged helix DNA-binding domain"/>
    <property type="match status" value="1"/>
</dbReference>
<keyword evidence="5" id="KW-0804">Transcription</keyword>
<evidence type="ECO:0000256" key="2">
    <source>
        <dbReference type="ARBA" id="ARBA00023015"/>
    </source>
</evidence>
<keyword evidence="8" id="KW-1185">Reference proteome</keyword>
<evidence type="ECO:0000313" key="7">
    <source>
        <dbReference type="EMBL" id="VCU71451.1"/>
    </source>
</evidence>
<dbReference type="InterPro" id="IPR000847">
    <property type="entry name" value="LysR_HTH_N"/>
</dbReference>
<reference evidence="7 8" key="1">
    <citation type="submission" date="2018-10" db="EMBL/GenBank/DDBJ databases">
        <authorList>
            <person name="Criscuolo A."/>
        </authorList>
    </citation>
    <scope>NUCLEOTIDE SEQUENCE [LARGE SCALE GENOMIC DNA]</scope>
    <source>
        <strain evidence="7">DnA1</strain>
    </source>
</reference>
<dbReference type="InterPro" id="IPR005119">
    <property type="entry name" value="LysR_subst-bd"/>
</dbReference>
<dbReference type="Gene3D" id="3.40.190.290">
    <property type="match status" value="1"/>
</dbReference>
<dbReference type="InterPro" id="IPR036388">
    <property type="entry name" value="WH-like_DNA-bd_sf"/>
</dbReference>
<dbReference type="PRINTS" id="PR00039">
    <property type="entry name" value="HTHLYSR"/>
</dbReference>
<keyword evidence="3" id="KW-0238">DNA-binding</keyword>
<dbReference type="PROSITE" id="PS50931">
    <property type="entry name" value="HTH_LYSR"/>
    <property type="match status" value="1"/>
</dbReference>
<evidence type="ECO:0000256" key="3">
    <source>
        <dbReference type="ARBA" id="ARBA00023125"/>
    </source>
</evidence>
<accession>A0A3P4B6A5</accession>
<evidence type="ECO:0000256" key="1">
    <source>
        <dbReference type="ARBA" id="ARBA00009437"/>
    </source>
</evidence>
<keyword evidence="2" id="KW-0805">Transcription regulation</keyword>
<dbReference type="FunFam" id="1.10.10.10:FF:000001">
    <property type="entry name" value="LysR family transcriptional regulator"/>
    <property type="match status" value="1"/>
</dbReference>
<dbReference type="Pfam" id="PF00126">
    <property type="entry name" value="HTH_1"/>
    <property type="match status" value="1"/>
</dbReference>